<evidence type="ECO:0000259" key="1">
    <source>
        <dbReference type="Pfam" id="PF03354"/>
    </source>
</evidence>
<dbReference type="PANTHER" id="PTHR41287">
    <property type="match status" value="1"/>
</dbReference>
<dbReference type="GO" id="GO:0004519">
    <property type="term" value="F:endonuclease activity"/>
    <property type="evidence" value="ECO:0007669"/>
    <property type="project" value="InterPro"/>
</dbReference>
<dbReference type="EMBL" id="MIJY01000013">
    <property type="protein sequence ID" value="OEG16168.1"/>
    <property type="molecule type" value="Genomic_DNA"/>
</dbReference>
<reference evidence="4" key="1">
    <citation type="submission" date="2016-09" db="EMBL/GenBank/DDBJ databases">
        <authorList>
            <person name="Gulvik C.A."/>
        </authorList>
    </citation>
    <scope>NUCLEOTIDE SEQUENCE [LARGE SCALE GENOMIC DNA]</scope>
    <source>
        <strain evidence="4">LMG 8895</strain>
    </source>
</reference>
<dbReference type="PANTHER" id="PTHR41287:SF1">
    <property type="entry name" value="PROTEIN YMFN"/>
    <property type="match status" value="1"/>
</dbReference>
<dbReference type="PATRIC" id="fig|332950.4.peg.1918"/>
<protein>
    <submittedName>
        <fullName evidence="3">Terminase</fullName>
    </submittedName>
</protein>
<dbReference type="RefSeq" id="WP_069663377.1">
    <property type="nucleotide sequence ID" value="NZ_JBHUJJ010000001.1"/>
</dbReference>
<dbReference type="InterPro" id="IPR046461">
    <property type="entry name" value="TerL_ATPase"/>
</dbReference>
<comment type="caution">
    <text evidence="3">The sequence shown here is derived from an EMBL/GenBank/DDBJ whole genome shotgun (WGS) entry which is preliminary data.</text>
</comment>
<evidence type="ECO:0000259" key="2">
    <source>
        <dbReference type="Pfam" id="PF20441"/>
    </source>
</evidence>
<evidence type="ECO:0000313" key="4">
    <source>
        <dbReference type="Proteomes" id="UP000095094"/>
    </source>
</evidence>
<organism evidence="3 4">
    <name type="scientific">Enterococcus termitis</name>
    <dbReference type="NCBI Taxonomy" id="332950"/>
    <lineage>
        <taxon>Bacteria</taxon>
        <taxon>Bacillati</taxon>
        <taxon>Bacillota</taxon>
        <taxon>Bacilli</taxon>
        <taxon>Lactobacillales</taxon>
        <taxon>Enterococcaceae</taxon>
        <taxon>Enterococcus</taxon>
    </lineage>
</organism>
<dbReference type="Proteomes" id="UP000095094">
    <property type="component" value="Unassembled WGS sequence"/>
</dbReference>
<dbReference type="Pfam" id="PF03354">
    <property type="entry name" value="TerL_ATPase"/>
    <property type="match status" value="1"/>
</dbReference>
<dbReference type="InterPro" id="IPR005021">
    <property type="entry name" value="Terminase_largesu-like"/>
</dbReference>
<gene>
    <name evidence="3" type="ORF">BCR25_18405</name>
</gene>
<dbReference type="OrthoDB" id="9760250at2"/>
<name>A0A1E5GU18_9ENTE</name>
<accession>A0A1E5GU18</accession>
<dbReference type="Pfam" id="PF20441">
    <property type="entry name" value="TerL_nuclease"/>
    <property type="match status" value="1"/>
</dbReference>
<sequence>MARNSLKKIDSPHFKVAVEYATSIVEGKKVACEEKILECQRFLNDLESDKWDVRQDQVDFVIGLIQGTIKHVQGQDIEGNDLPGSPLILQPWQIYVVVNLLGFFIPGTNMRRFVESLIFIPRKQGKTAFMAAFSWAMILLERKAGSKLYLLANSLKQTMEAFDFLRKNIEPSARKNKIRIRDNNAEHSISFDWKTNGSGYLQALAADENRLDSLNCNLLILDELHSWKRAGAKKYSLMKNAQKAYRNKLLLGISTAGDIPNGFLAQRLEYCKKVLNGTVTDDSYFIFICKADQDEKGEILDYTDPKILEMANPSVGVTVTLDELIKDAEQAMNDPQLRGEFFNKTLNVFTNSMKAYFDVNEFIYSDNQYNWTMEELAKLPISWYGGADLSKLHDLTAGAIYGTYKFKGEEIDIVITQAFFPVVNATKKAEEDDIPVFGWKADGWLTMSNTPTTSYDDIVNWFILMKNKGFKIKKVGFDKKFGREFFRKMKQAKFKIVDQPQYFWRKSEGFRRIEMKVKNSEFYYLGNESFEYCVQNVRAIEKTDDMIQYEKVDGDGGTQRIDIFDAGVFACCQMLEDTGISKVATGWLNGG</sequence>
<dbReference type="AlphaFoldDB" id="A0A1E5GU18"/>
<feature type="domain" description="Terminase large subunit-like endonuclease" evidence="2">
    <location>
        <begin position="279"/>
        <end position="573"/>
    </location>
</feature>
<dbReference type="InterPro" id="IPR046462">
    <property type="entry name" value="TerL_nuclease"/>
</dbReference>
<evidence type="ECO:0000313" key="3">
    <source>
        <dbReference type="EMBL" id="OEG16168.1"/>
    </source>
</evidence>
<keyword evidence="4" id="KW-1185">Reference proteome</keyword>
<dbReference type="InterPro" id="IPR027417">
    <property type="entry name" value="P-loop_NTPase"/>
</dbReference>
<feature type="domain" description="Terminase large subunit-like ATPase" evidence="1">
    <location>
        <begin position="91"/>
        <end position="272"/>
    </location>
</feature>
<proteinExistence type="predicted"/>
<dbReference type="Gene3D" id="3.40.50.300">
    <property type="entry name" value="P-loop containing nucleotide triphosphate hydrolases"/>
    <property type="match status" value="1"/>
</dbReference>